<name>A0A453RBD2_AEGTS</name>
<reference evidence="1" key="3">
    <citation type="journal article" date="2017" name="Nature">
        <title>Genome sequence of the progenitor of the wheat D genome Aegilops tauschii.</title>
        <authorList>
            <person name="Luo M.C."/>
            <person name="Gu Y.Q."/>
            <person name="Puiu D."/>
            <person name="Wang H."/>
            <person name="Twardziok S.O."/>
            <person name="Deal K.R."/>
            <person name="Huo N."/>
            <person name="Zhu T."/>
            <person name="Wang L."/>
            <person name="Wang Y."/>
            <person name="McGuire P.E."/>
            <person name="Liu S."/>
            <person name="Long H."/>
            <person name="Ramasamy R.K."/>
            <person name="Rodriguez J.C."/>
            <person name="Van S.L."/>
            <person name="Yuan L."/>
            <person name="Wang Z."/>
            <person name="Xia Z."/>
            <person name="Xiao L."/>
            <person name="Anderson O.D."/>
            <person name="Ouyang S."/>
            <person name="Liang Y."/>
            <person name="Zimin A.V."/>
            <person name="Pertea G."/>
            <person name="Qi P."/>
            <person name="Bennetzen J.L."/>
            <person name="Dai X."/>
            <person name="Dawson M.W."/>
            <person name="Muller H.G."/>
            <person name="Kugler K."/>
            <person name="Rivarola-Duarte L."/>
            <person name="Spannagl M."/>
            <person name="Mayer K.F.X."/>
            <person name="Lu F.H."/>
            <person name="Bevan M.W."/>
            <person name="Leroy P."/>
            <person name="Li P."/>
            <person name="You F.M."/>
            <person name="Sun Q."/>
            <person name="Liu Z."/>
            <person name="Lyons E."/>
            <person name="Wicker T."/>
            <person name="Salzberg S.L."/>
            <person name="Devos K.M."/>
            <person name="Dvorak J."/>
        </authorList>
    </citation>
    <scope>NUCLEOTIDE SEQUENCE [LARGE SCALE GENOMIC DNA]</scope>
    <source>
        <strain evidence="1">cv. AL8/78</strain>
    </source>
</reference>
<dbReference type="Proteomes" id="UP000015105">
    <property type="component" value="Chromosome 7D"/>
</dbReference>
<evidence type="ECO:0000313" key="2">
    <source>
        <dbReference type="Proteomes" id="UP000015105"/>
    </source>
</evidence>
<sequence>MKALFYFHFCRVEFLGEIACPFDCDTLKFCCLLLISYLLPILQLITVHDEAWLEKEEARVRQVFEEVAEDIKKEKAAKLAEAIKEEKAAKLAKAIKENALKEVNEATEVGTIGHGHGKSAKYVVPARRK</sequence>
<evidence type="ECO:0000313" key="1">
    <source>
        <dbReference type="EnsemblPlants" id="AET7Gv20530500.6"/>
    </source>
</evidence>
<proteinExistence type="predicted"/>
<reference evidence="2" key="2">
    <citation type="journal article" date="2017" name="Nat. Plants">
        <title>The Aegilops tauschii genome reveals multiple impacts of transposons.</title>
        <authorList>
            <person name="Zhao G."/>
            <person name="Zou C."/>
            <person name="Li K."/>
            <person name="Wang K."/>
            <person name="Li T."/>
            <person name="Gao L."/>
            <person name="Zhang X."/>
            <person name="Wang H."/>
            <person name="Yang Z."/>
            <person name="Liu X."/>
            <person name="Jiang W."/>
            <person name="Mao L."/>
            <person name="Kong X."/>
            <person name="Jiao Y."/>
            <person name="Jia J."/>
        </authorList>
    </citation>
    <scope>NUCLEOTIDE SEQUENCE [LARGE SCALE GENOMIC DNA]</scope>
    <source>
        <strain evidence="2">cv. AL8/78</strain>
    </source>
</reference>
<dbReference type="AlphaFoldDB" id="A0A453RBD2"/>
<dbReference type="Gramene" id="AET7Gv20530500.6">
    <property type="protein sequence ID" value="AET7Gv20530500.6"/>
    <property type="gene ID" value="AET7Gv20530500"/>
</dbReference>
<reference evidence="1" key="4">
    <citation type="submission" date="2019-03" db="UniProtKB">
        <authorList>
            <consortium name="EnsemblPlants"/>
        </authorList>
    </citation>
    <scope>IDENTIFICATION</scope>
</reference>
<keyword evidence="2" id="KW-1185">Reference proteome</keyword>
<accession>A0A453RBD2</accession>
<protein>
    <submittedName>
        <fullName evidence="1">Uncharacterized protein</fullName>
    </submittedName>
</protein>
<dbReference type="EnsemblPlants" id="AET7Gv20530500.6">
    <property type="protein sequence ID" value="AET7Gv20530500.6"/>
    <property type="gene ID" value="AET7Gv20530500"/>
</dbReference>
<reference evidence="2" key="1">
    <citation type="journal article" date="2014" name="Science">
        <title>Ancient hybridizations among the ancestral genomes of bread wheat.</title>
        <authorList>
            <consortium name="International Wheat Genome Sequencing Consortium,"/>
            <person name="Marcussen T."/>
            <person name="Sandve S.R."/>
            <person name="Heier L."/>
            <person name="Spannagl M."/>
            <person name="Pfeifer M."/>
            <person name="Jakobsen K.S."/>
            <person name="Wulff B.B."/>
            <person name="Steuernagel B."/>
            <person name="Mayer K.F."/>
            <person name="Olsen O.A."/>
        </authorList>
    </citation>
    <scope>NUCLEOTIDE SEQUENCE [LARGE SCALE GENOMIC DNA]</scope>
    <source>
        <strain evidence="2">cv. AL8/78</strain>
    </source>
</reference>
<organism evidence="1 2">
    <name type="scientific">Aegilops tauschii subsp. strangulata</name>
    <name type="common">Goatgrass</name>
    <dbReference type="NCBI Taxonomy" id="200361"/>
    <lineage>
        <taxon>Eukaryota</taxon>
        <taxon>Viridiplantae</taxon>
        <taxon>Streptophyta</taxon>
        <taxon>Embryophyta</taxon>
        <taxon>Tracheophyta</taxon>
        <taxon>Spermatophyta</taxon>
        <taxon>Magnoliopsida</taxon>
        <taxon>Liliopsida</taxon>
        <taxon>Poales</taxon>
        <taxon>Poaceae</taxon>
        <taxon>BOP clade</taxon>
        <taxon>Pooideae</taxon>
        <taxon>Triticodae</taxon>
        <taxon>Triticeae</taxon>
        <taxon>Triticinae</taxon>
        <taxon>Aegilops</taxon>
    </lineage>
</organism>
<reference evidence="1" key="5">
    <citation type="journal article" date="2021" name="G3 (Bethesda)">
        <title>Aegilops tauschii genome assembly Aet v5.0 features greater sequence contiguity and improved annotation.</title>
        <authorList>
            <person name="Wang L."/>
            <person name="Zhu T."/>
            <person name="Rodriguez J.C."/>
            <person name="Deal K.R."/>
            <person name="Dubcovsky J."/>
            <person name="McGuire P.E."/>
            <person name="Lux T."/>
            <person name="Spannagl M."/>
            <person name="Mayer K.F.X."/>
            <person name="Baldrich P."/>
            <person name="Meyers B.C."/>
            <person name="Huo N."/>
            <person name="Gu Y.Q."/>
            <person name="Zhou H."/>
            <person name="Devos K.M."/>
            <person name="Bennetzen J.L."/>
            <person name="Unver T."/>
            <person name="Budak H."/>
            <person name="Gulick P.J."/>
            <person name="Galiba G."/>
            <person name="Kalapos B."/>
            <person name="Nelson D.R."/>
            <person name="Li P."/>
            <person name="You F.M."/>
            <person name="Luo M.C."/>
            <person name="Dvorak J."/>
        </authorList>
    </citation>
    <scope>NUCLEOTIDE SEQUENCE [LARGE SCALE GENOMIC DNA]</scope>
    <source>
        <strain evidence="1">cv. AL8/78</strain>
    </source>
</reference>